<keyword evidence="2" id="KW-0472">Membrane</keyword>
<keyword evidence="2" id="KW-1133">Transmembrane helix</keyword>
<feature type="region of interest" description="Disordered" evidence="1">
    <location>
        <begin position="69"/>
        <end position="112"/>
    </location>
</feature>
<feature type="transmembrane region" description="Helical" evidence="2">
    <location>
        <begin position="156"/>
        <end position="177"/>
    </location>
</feature>
<organism evidence="3 4">
    <name type="scientific">Morus notabilis</name>
    <dbReference type="NCBI Taxonomy" id="981085"/>
    <lineage>
        <taxon>Eukaryota</taxon>
        <taxon>Viridiplantae</taxon>
        <taxon>Streptophyta</taxon>
        <taxon>Embryophyta</taxon>
        <taxon>Tracheophyta</taxon>
        <taxon>Spermatophyta</taxon>
        <taxon>Magnoliopsida</taxon>
        <taxon>eudicotyledons</taxon>
        <taxon>Gunneridae</taxon>
        <taxon>Pentapetalae</taxon>
        <taxon>rosids</taxon>
        <taxon>fabids</taxon>
        <taxon>Rosales</taxon>
        <taxon>Moraceae</taxon>
        <taxon>Moreae</taxon>
        <taxon>Morus</taxon>
    </lineage>
</organism>
<keyword evidence="2" id="KW-0812">Transmembrane</keyword>
<evidence type="ECO:0000313" key="3">
    <source>
        <dbReference type="EMBL" id="EXB37253.1"/>
    </source>
</evidence>
<proteinExistence type="predicted"/>
<gene>
    <name evidence="3" type="ORF">L484_020312</name>
</gene>
<dbReference type="AlphaFoldDB" id="W9R313"/>
<feature type="compositionally biased region" description="Low complexity" evidence="1">
    <location>
        <begin position="82"/>
        <end position="91"/>
    </location>
</feature>
<dbReference type="Proteomes" id="UP000030645">
    <property type="component" value="Unassembled WGS sequence"/>
</dbReference>
<name>W9R313_9ROSA</name>
<keyword evidence="4" id="KW-1185">Reference proteome</keyword>
<dbReference type="PANTHER" id="PTHR33622:SF15">
    <property type="match status" value="1"/>
</dbReference>
<sequence>MASENDNTEQRTSSSDSAPAFGSCRRKKNFRSGSFVSDLRDHVHEFLHASADEHRTCLKDTIQKMFRTSKAVGEKSSGRIEASAPASSTAAAPPPPKASSGGSGSLPPPLPGSTVVPFTTMQAAVSKNMAESLSVPTFRVCYPVTTDALDALYDKAVVRLFVLFEVSNLVFVGVWIVGF</sequence>
<evidence type="ECO:0000313" key="4">
    <source>
        <dbReference type="Proteomes" id="UP000030645"/>
    </source>
</evidence>
<evidence type="ECO:0000256" key="1">
    <source>
        <dbReference type="SAM" id="MobiDB-lite"/>
    </source>
</evidence>
<protein>
    <submittedName>
        <fullName evidence="3">Uncharacterized protein</fullName>
    </submittedName>
</protein>
<dbReference type="eggNOG" id="KOG0557">
    <property type="taxonomic scope" value="Eukaryota"/>
</dbReference>
<dbReference type="STRING" id="981085.W9R313"/>
<evidence type="ECO:0000256" key="2">
    <source>
        <dbReference type="SAM" id="Phobius"/>
    </source>
</evidence>
<dbReference type="EMBL" id="KE343608">
    <property type="protein sequence ID" value="EXB37253.1"/>
    <property type="molecule type" value="Genomic_DNA"/>
</dbReference>
<reference evidence="4" key="1">
    <citation type="submission" date="2013-01" db="EMBL/GenBank/DDBJ databases">
        <title>Draft Genome Sequence of a Mulberry Tree, Morus notabilis C.K. Schneid.</title>
        <authorList>
            <person name="He N."/>
            <person name="Zhao S."/>
        </authorList>
    </citation>
    <scope>NUCLEOTIDE SEQUENCE</scope>
</reference>
<dbReference type="PANTHER" id="PTHR33622">
    <property type="entry name" value="OS03G0724500 PROTEIN"/>
    <property type="match status" value="1"/>
</dbReference>
<accession>W9R313</accession>
<feature type="region of interest" description="Disordered" evidence="1">
    <location>
        <begin position="1"/>
        <end position="25"/>
    </location>
</feature>